<evidence type="ECO:0000313" key="2">
    <source>
        <dbReference type="Proteomes" id="UP000887574"/>
    </source>
</evidence>
<dbReference type="AlphaFoldDB" id="A0A915ED09"/>
<name>A0A915ED09_9BILA</name>
<feature type="region of interest" description="Disordered" evidence="1">
    <location>
        <begin position="366"/>
        <end position="386"/>
    </location>
</feature>
<reference evidence="3" key="1">
    <citation type="submission" date="2022-11" db="UniProtKB">
        <authorList>
            <consortium name="WormBaseParasite"/>
        </authorList>
    </citation>
    <scope>IDENTIFICATION</scope>
</reference>
<organism evidence="2 3">
    <name type="scientific">Ditylenchus dipsaci</name>
    <dbReference type="NCBI Taxonomy" id="166011"/>
    <lineage>
        <taxon>Eukaryota</taxon>
        <taxon>Metazoa</taxon>
        <taxon>Ecdysozoa</taxon>
        <taxon>Nematoda</taxon>
        <taxon>Chromadorea</taxon>
        <taxon>Rhabditida</taxon>
        <taxon>Tylenchina</taxon>
        <taxon>Tylenchomorpha</taxon>
        <taxon>Sphaerularioidea</taxon>
        <taxon>Anguinidae</taxon>
        <taxon>Anguininae</taxon>
        <taxon>Ditylenchus</taxon>
    </lineage>
</organism>
<dbReference type="Proteomes" id="UP000887574">
    <property type="component" value="Unplaced"/>
</dbReference>
<feature type="region of interest" description="Disordered" evidence="1">
    <location>
        <begin position="58"/>
        <end position="104"/>
    </location>
</feature>
<evidence type="ECO:0000256" key="1">
    <source>
        <dbReference type="SAM" id="MobiDB-lite"/>
    </source>
</evidence>
<evidence type="ECO:0000313" key="3">
    <source>
        <dbReference type="WBParaSite" id="jg3997"/>
    </source>
</evidence>
<protein>
    <submittedName>
        <fullName evidence="3">Uncharacterized protein</fullName>
    </submittedName>
</protein>
<sequence>MSDVAQTTPQLETSNEPSKSLQDDDAVLSQDLLKCVEEVVDDMLDSIVDETEYFRTYFSPKDPPQASLQKNKSRKKFQSSTEKNSRKLRRQFTQDINGNDKDDTPLCADDSVRCRRSTRFVEDLDISQFSIAETEGDTNKSDLLRLMGVPRTLEAPPSPLSKRFELLPLPSVKELAEKWVENSEIGIQQCLFGFLKWIAVDLQDNSFRSITSAEAEVYRQVYIRWSDTFVSALKNVSTTNIAWDDMCIHLLAAELGSPRALSILQTYFATRQAVGGTSAKDDVEPQKSVSSSSIQTPKNSICVLEKVDVSSLTAISQQSAFPASDMKMMADLLNRMLEEKNANSSSGAINATIQRLQRHSINEKTSALEEAMDQSSVKSNSPHPSPNLSLQRMVEIRYQWLIAQLKPEEIGLPSEGNIAFLHRYINMLELVALMKDGERVQSHANFGNGCISLLNVSGLLYEEWRLFNAKQINQLKESEQYEELQYALLHHFDWSEASEEVQIDQLFLLVQCALKTDDLALAVEYLLTILKRLHQKCLPRERPKKRSKEASVTSKRT</sequence>
<accession>A0A915ED09</accession>
<feature type="compositionally biased region" description="Polar residues" evidence="1">
    <location>
        <begin position="1"/>
        <end position="20"/>
    </location>
</feature>
<dbReference type="WBParaSite" id="jg3997">
    <property type="protein sequence ID" value="jg3997"/>
    <property type="gene ID" value="jg3997"/>
</dbReference>
<keyword evidence="2" id="KW-1185">Reference proteome</keyword>
<feature type="region of interest" description="Disordered" evidence="1">
    <location>
        <begin position="1"/>
        <end position="24"/>
    </location>
</feature>
<proteinExistence type="predicted"/>